<dbReference type="AlphaFoldDB" id="A0AA40HEN4"/>
<dbReference type="InterPro" id="IPR001909">
    <property type="entry name" value="KRAB"/>
</dbReference>
<comment type="caution">
    <text evidence="2">The sequence shown here is derived from an EMBL/GenBank/DDBJ whole genome shotgun (WGS) entry which is preliminary data.</text>
</comment>
<dbReference type="Gene3D" id="6.10.140.140">
    <property type="match status" value="1"/>
</dbReference>
<reference evidence="2" key="1">
    <citation type="submission" date="2023-06" db="EMBL/GenBank/DDBJ databases">
        <title>Reference genome for the Northern bat (Eptesicus nilssonii), a most northern bat species.</title>
        <authorList>
            <person name="Laine V.N."/>
            <person name="Pulliainen A.T."/>
            <person name="Lilley T.M."/>
        </authorList>
    </citation>
    <scope>NUCLEOTIDE SEQUENCE</scope>
    <source>
        <strain evidence="2">BLF_Eptnil</strain>
        <tissue evidence="2">Kidney</tissue>
    </source>
</reference>
<sequence>MPLPEPAVLLGHRRGGGARAKVEAVRGNTTFAPSSSVWAKIQALVFGFGSNKLIKFVTRHQEQLNHVKQEDAAGEQKEMLQAQDVTPLHSMELSQEPLTFQDVAVDFTWEEWQLLGPEQKDLYRDVMLETYSHLVSVAGYQASKPDALSKLERGEEPWMYSVDATV</sequence>
<dbReference type="PANTHER" id="PTHR23232">
    <property type="entry name" value="KRAB DOMAIN C2H2 ZINC FINGER"/>
    <property type="match status" value="1"/>
</dbReference>
<dbReference type="Pfam" id="PF01352">
    <property type="entry name" value="KRAB"/>
    <property type="match status" value="1"/>
</dbReference>
<organism evidence="2 3">
    <name type="scientific">Cnephaeus nilssonii</name>
    <name type="common">Northern bat</name>
    <name type="synonym">Eptesicus nilssonii</name>
    <dbReference type="NCBI Taxonomy" id="3371016"/>
    <lineage>
        <taxon>Eukaryota</taxon>
        <taxon>Metazoa</taxon>
        <taxon>Chordata</taxon>
        <taxon>Craniata</taxon>
        <taxon>Vertebrata</taxon>
        <taxon>Euteleostomi</taxon>
        <taxon>Mammalia</taxon>
        <taxon>Eutheria</taxon>
        <taxon>Laurasiatheria</taxon>
        <taxon>Chiroptera</taxon>
        <taxon>Yangochiroptera</taxon>
        <taxon>Vespertilionidae</taxon>
        <taxon>Cnephaeus</taxon>
    </lineage>
</organism>
<dbReference type="Proteomes" id="UP001177744">
    <property type="component" value="Unassembled WGS sequence"/>
</dbReference>
<protein>
    <recommendedName>
        <fullName evidence="1">KRAB domain-containing protein</fullName>
    </recommendedName>
</protein>
<dbReference type="SUPFAM" id="SSF109640">
    <property type="entry name" value="KRAB domain (Kruppel-associated box)"/>
    <property type="match status" value="1"/>
</dbReference>
<keyword evidence="3" id="KW-1185">Reference proteome</keyword>
<evidence type="ECO:0000313" key="2">
    <source>
        <dbReference type="EMBL" id="KAK1329794.1"/>
    </source>
</evidence>
<dbReference type="InterPro" id="IPR050169">
    <property type="entry name" value="Krueppel_C2H2_ZnF"/>
</dbReference>
<evidence type="ECO:0000259" key="1">
    <source>
        <dbReference type="PROSITE" id="PS50805"/>
    </source>
</evidence>
<dbReference type="SMART" id="SM00349">
    <property type="entry name" value="KRAB"/>
    <property type="match status" value="1"/>
</dbReference>
<dbReference type="PROSITE" id="PS50805">
    <property type="entry name" value="KRAB"/>
    <property type="match status" value="1"/>
</dbReference>
<proteinExistence type="predicted"/>
<dbReference type="CDD" id="cd07765">
    <property type="entry name" value="KRAB_A-box"/>
    <property type="match status" value="1"/>
</dbReference>
<gene>
    <name evidence="2" type="ORF">QTO34_009977</name>
</gene>
<evidence type="ECO:0000313" key="3">
    <source>
        <dbReference type="Proteomes" id="UP001177744"/>
    </source>
</evidence>
<dbReference type="InterPro" id="IPR036051">
    <property type="entry name" value="KRAB_dom_sf"/>
</dbReference>
<name>A0AA40HEN4_CNENI</name>
<dbReference type="PANTHER" id="PTHR23232:SF163">
    <property type="entry name" value="ZINC FINGER PROTEIN 589"/>
    <property type="match status" value="1"/>
</dbReference>
<feature type="domain" description="KRAB" evidence="1">
    <location>
        <begin position="98"/>
        <end position="166"/>
    </location>
</feature>
<dbReference type="EMBL" id="JAULJE010000021">
    <property type="protein sequence ID" value="KAK1329794.1"/>
    <property type="molecule type" value="Genomic_DNA"/>
</dbReference>
<accession>A0AA40HEN4</accession>
<dbReference type="GO" id="GO:0006355">
    <property type="term" value="P:regulation of DNA-templated transcription"/>
    <property type="evidence" value="ECO:0007669"/>
    <property type="project" value="InterPro"/>
</dbReference>